<dbReference type="InterPro" id="IPR044925">
    <property type="entry name" value="His-Me_finger_sf"/>
</dbReference>
<evidence type="ECO:0000313" key="2">
    <source>
        <dbReference type="Proteomes" id="UP000535543"/>
    </source>
</evidence>
<evidence type="ECO:0000313" key="1">
    <source>
        <dbReference type="EMBL" id="NMN94824.1"/>
    </source>
</evidence>
<sequence length="181" mass="20382">MRVATGKWPGRSYFDELETWPEARLEKLRAAFHARIRMDTETHPTLGSPCVVWTGETNGKGYGLLRSPGSRRSFVAHRLALVFNGIRDDPSLVVNHLCLNRRCCNVDHAEQITSGENVLLGTGPSAVNAAKWTCVRGHLFDSENTYRTATGGRQCRICRRFLNRRRKARLKGSRTAVWTAT</sequence>
<dbReference type="AlphaFoldDB" id="A0A848KCB5"/>
<name>A0A848KCB5_9NOCA</name>
<dbReference type="Proteomes" id="UP000535543">
    <property type="component" value="Unassembled WGS sequence"/>
</dbReference>
<evidence type="ECO:0008006" key="3">
    <source>
        <dbReference type="Google" id="ProtNLM"/>
    </source>
</evidence>
<reference evidence="1 2" key="1">
    <citation type="submission" date="2019-05" db="EMBL/GenBank/DDBJ databases">
        <authorList>
            <person name="Lee S.D."/>
        </authorList>
    </citation>
    <scope>NUCLEOTIDE SEQUENCE [LARGE SCALE GENOMIC DNA]</scope>
    <source>
        <strain evidence="1 2">YC2-7</strain>
    </source>
</reference>
<proteinExistence type="predicted"/>
<protein>
    <recommendedName>
        <fullName evidence="3">HNH endonuclease</fullName>
    </recommendedName>
</protein>
<dbReference type="EMBL" id="VCQU01000002">
    <property type="protein sequence ID" value="NMN94824.1"/>
    <property type="molecule type" value="Genomic_DNA"/>
</dbReference>
<accession>A0A848KCB5</accession>
<reference evidence="1 2" key="2">
    <citation type="submission" date="2020-06" db="EMBL/GenBank/DDBJ databases">
        <title>Antribacter stalactiti gen. nov., sp. nov., a new member of the family Nacardiaceae isolated from a cave.</title>
        <authorList>
            <person name="Kim I.S."/>
        </authorList>
    </citation>
    <scope>NUCLEOTIDE SEQUENCE [LARGE SCALE GENOMIC DNA]</scope>
    <source>
        <strain evidence="1 2">YC2-7</strain>
    </source>
</reference>
<comment type="caution">
    <text evidence="1">The sequence shown here is derived from an EMBL/GenBank/DDBJ whole genome shotgun (WGS) entry which is preliminary data.</text>
</comment>
<gene>
    <name evidence="1" type="ORF">FGL95_07220</name>
</gene>
<dbReference type="SUPFAM" id="SSF54060">
    <property type="entry name" value="His-Me finger endonucleases"/>
    <property type="match status" value="1"/>
</dbReference>
<organism evidence="1 2">
    <name type="scientific">Antrihabitans stalactiti</name>
    <dbReference type="NCBI Taxonomy" id="2584121"/>
    <lineage>
        <taxon>Bacteria</taxon>
        <taxon>Bacillati</taxon>
        <taxon>Actinomycetota</taxon>
        <taxon>Actinomycetes</taxon>
        <taxon>Mycobacteriales</taxon>
        <taxon>Nocardiaceae</taxon>
        <taxon>Antrihabitans</taxon>
    </lineage>
</organism>
<keyword evidence="2" id="KW-1185">Reference proteome</keyword>
<dbReference type="RefSeq" id="WP_169585550.1">
    <property type="nucleotide sequence ID" value="NZ_VCQU01000002.1"/>
</dbReference>